<comment type="caution">
    <text evidence="2">The sequence shown here is derived from an EMBL/GenBank/DDBJ whole genome shotgun (WGS) entry which is preliminary data.</text>
</comment>
<feature type="region of interest" description="Disordered" evidence="1">
    <location>
        <begin position="29"/>
        <end position="74"/>
    </location>
</feature>
<feature type="compositionally biased region" description="Gly residues" evidence="1">
    <location>
        <begin position="29"/>
        <end position="38"/>
    </location>
</feature>
<sequence length="74" mass="7122">MDNLIVGLIGLLALVYVGSKIYKQMTGTGGCGCGGGGSTKSSSKKDTASSGCGCGSGCSCGDNSALGLKPANKQ</sequence>
<dbReference type="EMBL" id="JAWJZB010000005">
    <property type="protein sequence ID" value="MDV5088178.1"/>
    <property type="molecule type" value="Genomic_DNA"/>
</dbReference>
<dbReference type="Proteomes" id="UP001272515">
    <property type="component" value="Unassembled WGS sequence"/>
</dbReference>
<evidence type="ECO:0000313" key="2">
    <source>
        <dbReference type="EMBL" id="MDV5088178.1"/>
    </source>
</evidence>
<reference evidence="2 3" key="1">
    <citation type="submission" date="2023-10" db="EMBL/GenBank/DDBJ databases">
        <title>Veillonella sp. nov., isolated from a pig farm feces dump.</title>
        <authorList>
            <person name="Chang Y.-H."/>
        </authorList>
    </citation>
    <scope>NUCLEOTIDE SEQUENCE [LARGE SCALE GENOMIC DNA]</scope>
    <source>
        <strain evidence="2 3">YH-vei2233</strain>
    </source>
</reference>
<dbReference type="RefSeq" id="WP_295189942.1">
    <property type="nucleotide sequence ID" value="NZ_JAWJZA010000004.1"/>
</dbReference>
<keyword evidence="3" id="KW-1185">Reference proteome</keyword>
<organism evidence="2 3">
    <name type="scientific">Veillonella absiana</name>
    <dbReference type="NCBI Taxonomy" id="3079305"/>
    <lineage>
        <taxon>Bacteria</taxon>
        <taxon>Bacillati</taxon>
        <taxon>Bacillota</taxon>
        <taxon>Negativicutes</taxon>
        <taxon>Veillonellales</taxon>
        <taxon>Veillonellaceae</taxon>
        <taxon>Veillonella</taxon>
    </lineage>
</organism>
<evidence type="ECO:0000313" key="3">
    <source>
        <dbReference type="Proteomes" id="UP001272515"/>
    </source>
</evidence>
<accession>A0ABU3Z8C7</accession>
<gene>
    <name evidence="2" type="ORF">RVY80_04865</name>
</gene>
<protein>
    <submittedName>
        <fullName evidence="2">FeoB-associated Cys-rich membrane protein</fullName>
    </submittedName>
</protein>
<evidence type="ECO:0000256" key="1">
    <source>
        <dbReference type="SAM" id="MobiDB-lite"/>
    </source>
</evidence>
<name>A0ABU3Z8C7_9FIRM</name>
<proteinExistence type="predicted"/>